<reference evidence="2 3" key="2">
    <citation type="journal article" date="2011" name="ISME J.">
        <title>RNA-seq reveals cooperative metabolic interactions between two termite-gut spirochete species in co-culture.</title>
        <authorList>
            <person name="Rosenthal A.Z."/>
            <person name="Matson E.G."/>
            <person name="Eldar A."/>
            <person name="Leadbetter J.R."/>
        </authorList>
    </citation>
    <scope>NUCLEOTIDE SEQUENCE [LARGE SCALE GENOMIC DNA]</scope>
    <source>
        <strain evidence="3">ATCC BAA-887 / DSM 12427 / ZAS-2</strain>
    </source>
</reference>
<keyword evidence="1" id="KW-1133">Transmembrane helix</keyword>
<dbReference type="HOGENOM" id="CLU_3159041_0_0_12"/>
<keyword evidence="1" id="KW-0812">Transmembrane</keyword>
<reference evidence="3" key="1">
    <citation type="submission" date="2009-12" db="EMBL/GenBank/DDBJ databases">
        <title>Complete sequence of Treponema primitia strain ZAS-2.</title>
        <authorList>
            <person name="Tetu S.G."/>
            <person name="Matson E."/>
            <person name="Ren Q."/>
            <person name="Seshadri R."/>
            <person name="Elbourne L."/>
            <person name="Hassan K.A."/>
            <person name="Durkin A."/>
            <person name="Radune D."/>
            <person name="Mohamoud Y."/>
            <person name="Shay R."/>
            <person name="Jin S."/>
            <person name="Zhang X."/>
            <person name="Lucey K."/>
            <person name="Ballor N.R."/>
            <person name="Ottesen E."/>
            <person name="Rosenthal R."/>
            <person name="Allen A."/>
            <person name="Leadbetter J.R."/>
            <person name="Paulsen I.T."/>
        </authorList>
    </citation>
    <scope>NUCLEOTIDE SEQUENCE [LARGE SCALE GENOMIC DNA]</scope>
    <source>
        <strain evidence="3">ATCC BAA-887 / DSM 12427 / ZAS-2</strain>
    </source>
</reference>
<feature type="transmembrane region" description="Helical" evidence="1">
    <location>
        <begin position="12"/>
        <end position="34"/>
    </location>
</feature>
<keyword evidence="3" id="KW-1185">Reference proteome</keyword>
<organism evidence="2 3">
    <name type="scientific">Treponema primitia (strain ATCC BAA-887 / DSM 12427 / ZAS-2)</name>
    <dbReference type="NCBI Taxonomy" id="545694"/>
    <lineage>
        <taxon>Bacteria</taxon>
        <taxon>Pseudomonadati</taxon>
        <taxon>Spirochaetota</taxon>
        <taxon>Spirochaetia</taxon>
        <taxon>Spirochaetales</taxon>
        <taxon>Treponemataceae</taxon>
        <taxon>Treponema</taxon>
    </lineage>
</organism>
<evidence type="ECO:0000313" key="3">
    <source>
        <dbReference type="Proteomes" id="UP000009223"/>
    </source>
</evidence>
<dbReference type="EMBL" id="CP001843">
    <property type="protein sequence ID" value="AEF86872.1"/>
    <property type="molecule type" value="Genomic_DNA"/>
</dbReference>
<dbReference type="STRING" id="545694.TREPR_0076"/>
<proteinExistence type="predicted"/>
<protein>
    <submittedName>
        <fullName evidence="2">Uncharacterized protein</fullName>
    </submittedName>
</protein>
<sequence length="48" mass="5580">MIFFMPTVIPCFIIGLQGNILIGGIRFYILPLILPINYHKEHQNYGLF</sequence>
<accession>F5YNB7</accession>
<keyword evidence="1" id="KW-0472">Membrane</keyword>
<dbReference type="Proteomes" id="UP000009223">
    <property type="component" value="Chromosome"/>
</dbReference>
<name>F5YNB7_TREPZ</name>
<gene>
    <name evidence="2" type="ordered locus">TREPR_0076</name>
</gene>
<dbReference type="AlphaFoldDB" id="F5YNB7"/>
<evidence type="ECO:0000256" key="1">
    <source>
        <dbReference type="SAM" id="Phobius"/>
    </source>
</evidence>
<dbReference type="KEGG" id="tpi:TREPR_0076"/>
<evidence type="ECO:0000313" key="2">
    <source>
        <dbReference type="EMBL" id="AEF86872.1"/>
    </source>
</evidence>